<dbReference type="PATRIC" id="fig|1036673.3.peg.2427"/>
<dbReference type="EMBL" id="CP002869">
    <property type="protein sequence ID" value="AEI41229.1"/>
    <property type="molecule type" value="Genomic_DNA"/>
</dbReference>
<organism evidence="3 4">
    <name type="scientific">Paenibacillus mucilaginosus (strain KNP414)</name>
    <dbReference type="NCBI Taxonomy" id="1036673"/>
    <lineage>
        <taxon>Bacteria</taxon>
        <taxon>Bacillati</taxon>
        <taxon>Bacillota</taxon>
        <taxon>Bacilli</taxon>
        <taxon>Bacillales</taxon>
        <taxon>Paenibacillaceae</taxon>
        <taxon>Paenibacillus</taxon>
    </lineage>
</organism>
<sequence>MDWLSDWLRSIILVILLATFVDLLLPNAAMQRYVRTVISLFLLLTLLQPLFTLFSGRGELNGRLTAALFEQNGPGSAGESLAAIQTRAETLKRSQEQEAHKLVRQQVAELMKRKLESASGVEVRSIRVETEAGADGQAVIKSVSVTLDPEPARPAGGSAGGEAPQRAGSEAMKPVEPVEPVKSVSIRIGAEEAGAKEVSRMGESAARELTPQQLQKKTEITRLLAADWQLEESQIQLELIHEPKGR</sequence>
<dbReference type="NCBIfam" id="TIGR02896">
    <property type="entry name" value="spore_III_AF"/>
    <property type="match status" value="1"/>
</dbReference>
<name>F8F882_PAEMK</name>
<keyword evidence="2" id="KW-1133">Transmembrane helix</keyword>
<reference evidence="4" key="1">
    <citation type="submission" date="2011-06" db="EMBL/GenBank/DDBJ databases">
        <title>Complete genome sequence of Paenibacillus mucilaginosus KNP414.</title>
        <authorList>
            <person name="Wang J."/>
            <person name="Hu S."/>
            <person name="Hu X."/>
            <person name="Zhang B."/>
            <person name="Dong D."/>
            <person name="Zhang S."/>
            <person name="Zhao K."/>
            <person name="Wu D."/>
        </authorList>
    </citation>
    <scope>NUCLEOTIDE SEQUENCE [LARGE SCALE GENOMIC DNA]</scope>
    <source>
        <strain evidence="4">KNP414</strain>
    </source>
</reference>
<evidence type="ECO:0008006" key="5">
    <source>
        <dbReference type="Google" id="ProtNLM"/>
    </source>
</evidence>
<gene>
    <name evidence="3" type="ordered locus">KNP414_02668</name>
</gene>
<reference evidence="3 4" key="2">
    <citation type="journal article" date="2013" name="Genome Announc.">
        <title>Genome Sequence of Growth-Improving Paenibacillus mucilaginosus Strain KNP414.</title>
        <authorList>
            <person name="Lu J.J."/>
            <person name="Wang J.F."/>
            <person name="Hu X.F."/>
        </authorList>
    </citation>
    <scope>NUCLEOTIDE SEQUENCE [LARGE SCALE GENOMIC DNA]</scope>
    <source>
        <strain evidence="3 4">KNP414</strain>
    </source>
</reference>
<proteinExistence type="predicted"/>
<dbReference type="Proteomes" id="UP000006620">
    <property type="component" value="Chromosome"/>
</dbReference>
<feature type="transmembrane region" description="Helical" evidence="2">
    <location>
        <begin position="37"/>
        <end position="56"/>
    </location>
</feature>
<evidence type="ECO:0000256" key="1">
    <source>
        <dbReference type="SAM" id="MobiDB-lite"/>
    </source>
</evidence>
<keyword evidence="2" id="KW-0812">Transmembrane</keyword>
<dbReference type="InterPro" id="IPR014245">
    <property type="entry name" value="Spore_III_AF"/>
</dbReference>
<dbReference type="AlphaFoldDB" id="F8F882"/>
<feature type="transmembrane region" description="Helical" evidence="2">
    <location>
        <begin position="6"/>
        <end position="25"/>
    </location>
</feature>
<evidence type="ECO:0000256" key="2">
    <source>
        <dbReference type="SAM" id="Phobius"/>
    </source>
</evidence>
<dbReference type="KEGG" id="pms:KNP414_02668"/>
<feature type="region of interest" description="Disordered" evidence="1">
    <location>
        <begin position="147"/>
        <end position="178"/>
    </location>
</feature>
<evidence type="ECO:0000313" key="4">
    <source>
        <dbReference type="Proteomes" id="UP000006620"/>
    </source>
</evidence>
<dbReference type="HOGENOM" id="CLU_094201_2_0_9"/>
<dbReference type="Pfam" id="PF09581">
    <property type="entry name" value="Spore_III_AF"/>
    <property type="match status" value="1"/>
</dbReference>
<keyword evidence="2" id="KW-0472">Membrane</keyword>
<evidence type="ECO:0000313" key="3">
    <source>
        <dbReference type="EMBL" id="AEI41229.1"/>
    </source>
</evidence>
<accession>F8F882</accession>
<dbReference type="RefSeq" id="WP_013916390.1">
    <property type="nucleotide sequence ID" value="NC_015690.1"/>
</dbReference>
<protein>
    <recommendedName>
        <fullName evidence="5">Stage III sporulation protein AF</fullName>
    </recommendedName>
</protein>